<gene>
    <name evidence="1" type="ORF">J8380_16790</name>
</gene>
<reference evidence="1 2" key="1">
    <citation type="submission" date="2021-04" db="EMBL/GenBank/DDBJ databases">
        <title>Genomics, taxonomy and metabolism of representatives of sulfur bacteria of the genus Thiothrix: Thiothrix fructosivorans QT, Thiothrix unzii A1T and three new species, Thiothrix subterranea sp. nov., Thiothrix litoralis sp. nov. and 'Candidatus Thiothrix anitrata' sp. nov.</title>
        <authorList>
            <person name="Ravin N.V."/>
            <person name="Smolyakov D."/>
            <person name="Rudenko T.S."/>
            <person name="Mardanov A.V."/>
            <person name="Beletsky A.V."/>
            <person name="Markov N.D."/>
            <person name="Fomenkov A.I."/>
            <person name="Roberts R.J."/>
            <person name="Karnachuk O.V."/>
            <person name="Novikov A."/>
            <person name="Grabovich M.Y."/>
        </authorList>
    </citation>
    <scope>NUCLEOTIDE SEQUENCE [LARGE SCALE GENOMIC DNA]</scope>
    <source>
        <strain evidence="1 2">A52</strain>
    </source>
</reference>
<proteinExistence type="predicted"/>
<organism evidence="1 2">
    <name type="scientific">Candidatus Thiothrix anitrata</name>
    <dbReference type="NCBI Taxonomy" id="2823902"/>
    <lineage>
        <taxon>Bacteria</taxon>
        <taxon>Pseudomonadati</taxon>
        <taxon>Pseudomonadota</taxon>
        <taxon>Gammaproteobacteria</taxon>
        <taxon>Thiotrichales</taxon>
        <taxon>Thiotrichaceae</taxon>
        <taxon>Thiothrix</taxon>
    </lineage>
</organism>
<protein>
    <submittedName>
        <fullName evidence="1">Uncharacterized protein</fullName>
    </submittedName>
</protein>
<dbReference type="Proteomes" id="UP000672027">
    <property type="component" value="Chromosome"/>
</dbReference>
<evidence type="ECO:0000313" key="2">
    <source>
        <dbReference type="Proteomes" id="UP000672027"/>
    </source>
</evidence>
<dbReference type="EMBL" id="CP072800">
    <property type="protein sequence ID" value="QTR49856.1"/>
    <property type="molecule type" value="Genomic_DNA"/>
</dbReference>
<evidence type="ECO:0000313" key="1">
    <source>
        <dbReference type="EMBL" id="QTR49856.1"/>
    </source>
</evidence>
<dbReference type="RefSeq" id="WP_210226683.1">
    <property type="nucleotide sequence ID" value="NZ_CP072800.1"/>
</dbReference>
<accession>A0ABX7X1N7</accession>
<sequence>MEKIAIIRDKSELDSTAYVEIISGKYQGKHWQNGSLFFDEETFGYIEPIFRRNISGYDHYNMNDGSKTEWLKIILELQELNDILSASTNFSDCLDSIGFIFKSTKVQFQENHIEAKEQLIKLNNELITWAKEELKTHEHIAILGL</sequence>
<keyword evidence="2" id="KW-1185">Reference proteome</keyword>
<name>A0ABX7X1N7_9GAMM</name>